<name>A0A1I7I5U7_9PROT</name>
<dbReference type="EMBL" id="FPBZ01000014">
    <property type="protein sequence ID" value="SFU68116.1"/>
    <property type="molecule type" value="Genomic_DNA"/>
</dbReference>
<evidence type="ECO:0000313" key="2">
    <source>
        <dbReference type="Proteomes" id="UP000182649"/>
    </source>
</evidence>
<dbReference type="Proteomes" id="UP000182649">
    <property type="component" value="Unassembled WGS sequence"/>
</dbReference>
<proteinExistence type="predicted"/>
<accession>A0A1I7I5U7</accession>
<organism evidence="1 2">
    <name type="scientific">Nitrosospira multiformis</name>
    <dbReference type="NCBI Taxonomy" id="1231"/>
    <lineage>
        <taxon>Bacteria</taxon>
        <taxon>Pseudomonadati</taxon>
        <taxon>Pseudomonadota</taxon>
        <taxon>Betaproteobacteria</taxon>
        <taxon>Nitrosomonadales</taxon>
        <taxon>Nitrosomonadaceae</taxon>
        <taxon>Nitrosospira</taxon>
    </lineage>
</organism>
<dbReference type="OrthoDB" id="9808150at2"/>
<dbReference type="RefSeq" id="WP_074975421.1">
    <property type="nucleotide sequence ID" value="NZ_FPBZ01000014.1"/>
</dbReference>
<protein>
    <submittedName>
        <fullName evidence="1">Uncharacterized protein</fullName>
    </submittedName>
</protein>
<dbReference type="AlphaFoldDB" id="A0A1I7I5U7"/>
<sequence>MNSSSKAEVTFTSDDGKEVGLTLHVTGISPEILKQGDKIQKIMDILELPPGTNARLLYQADDVIVR</sequence>
<evidence type="ECO:0000313" key="1">
    <source>
        <dbReference type="EMBL" id="SFU68116.1"/>
    </source>
</evidence>
<gene>
    <name evidence="1" type="ORF">SAMN05216417_11472</name>
</gene>
<reference evidence="1 2" key="1">
    <citation type="submission" date="2016-10" db="EMBL/GenBank/DDBJ databases">
        <authorList>
            <person name="de Groot N.N."/>
        </authorList>
    </citation>
    <scope>NUCLEOTIDE SEQUENCE [LARGE SCALE GENOMIC DNA]</scope>
    <source>
        <strain evidence="1 2">Nl14</strain>
    </source>
</reference>